<feature type="domain" description="Chemokine interleukin-8-like" evidence="10">
    <location>
        <begin position="27"/>
        <end position="85"/>
    </location>
</feature>
<feature type="non-terminal residue" evidence="11">
    <location>
        <position position="163"/>
    </location>
</feature>
<dbReference type="PANTHER" id="PTHR12015:SF183">
    <property type="entry name" value="C-C MOTIF CHEMOKINE 3"/>
    <property type="match status" value="1"/>
</dbReference>
<feature type="domain" description="Chemokine interleukin-8-like" evidence="10">
    <location>
        <begin position="99"/>
        <end position="157"/>
    </location>
</feature>
<dbReference type="InterPro" id="IPR039809">
    <property type="entry name" value="Chemokine_b/g/d"/>
</dbReference>
<dbReference type="InterPro" id="IPR001811">
    <property type="entry name" value="Chemokine_IL8-like_dom"/>
</dbReference>
<comment type="caution">
    <text evidence="11">The sequence shown here is derived from an EMBL/GenBank/DDBJ whole genome shotgun (WGS) entry which is preliminary data.</text>
</comment>
<name>A0AAD8YPY6_9TELE</name>
<sequence>MRNLSALLFVLLLCSLQLVSSGPDLNPADCCSKLTQMKLPLKCIVSYSWTRSDCSIKAVVFKMISGKMFCVDPVSDWVNDHMKAVDQRQLVSSAPHVRNTDCCTSVTDLEIPLKKVVSYTHTDSDCAIKAVIFETLSRNLFCVNPDAVWVSSHVAALDTHNSP</sequence>
<evidence type="ECO:0000256" key="2">
    <source>
        <dbReference type="ARBA" id="ARBA00010868"/>
    </source>
</evidence>
<keyword evidence="4 9" id="KW-0964">Secreted</keyword>
<keyword evidence="12" id="KW-1185">Reference proteome</keyword>
<evidence type="ECO:0000313" key="12">
    <source>
        <dbReference type="Proteomes" id="UP001239994"/>
    </source>
</evidence>
<keyword evidence="5 9" id="KW-0732">Signal</keyword>
<protein>
    <recommendedName>
        <fullName evidence="9">C-C motif chemokine</fullName>
    </recommendedName>
</protein>
<dbReference type="Pfam" id="PF00048">
    <property type="entry name" value="IL8"/>
    <property type="match status" value="2"/>
</dbReference>
<organism evidence="11 12">
    <name type="scientific">Electrophorus voltai</name>
    <dbReference type="NCBI Taxonomy" id="2609070"/>
    <lineage>
        <taxon>Eukaryota</taxon>
        <taxon>Metazoa</taxon>
        <taxon>Chordata</taxon>
        <taxon>Craniata</taxon>
        <taxon>Vertebrata</taxon>
        <taxon>Euteleostomi</taxon>
        <taxon>Actinopterygii</taxon>
        <taxon>Neopterygii</taxon>
        <taxon>Teleostei</taxon>
        <taxon>Ostariophysi</taxon>
        <taxon>Gymnotiformes</taxon>
        <taxon>Gymnotoidei</taxon>
        <taxon>Gymnotidae</taxon>
        <taxon>Electrophorus</taxon>
    </lineage>
</organism>
<keyword evidence="6" id="KW-1015">Disulfide bond</keyword>
<dbReference type="InterPro" id="IPR036048">
    <property type="entry name" value="Interleukin_8-like_sf"/>
</dbReference>
<dbReference type="PROSITE" id="PS00472">
    <property type="entry name" value="SMALL_CYTOKINES_CC"/>
    <property type="match status" value="1"/>
</dbReference>
<dbReference type="CDD" id="cd00272">
    <property type="entry name" value="Chemokine_CC"/>
    <property type="match status" value="2"/>
</dbReference>
<comment type="similarity">
    <text evidence="2 9">Belongs to the intercrine beta (chemokine CC) family.</text>
</comment>
<evidence type="ECO:0000259" key="10">
    <source>
        <dbReference type="SMART" id="SM00199"/>
    </source>
</evidence>
<feature type="signal peptide" evidence="9">
    <location>
        <begin position="1"/>
        <end position="21"/>
    </location>
</feature>
<evidence type="ECO:0000256" key="4">
    <source>
        <dbReference type="ARBA" id="ARBA00022525"/>
    </source>
</evidence>
<comment type="subcellular location">
    <subcellularLocation>
        <location evidence="1 9">Secreted</location>
    </subcellularLocation>
</comment>
<keyword evidence="9" id="KW-0145">Chemotaxis</keyword>
<gene>
    <name evidence="11" type="ORF">P4O66_022629</name>
</gene>
<dbReference type="AlphaFoldDB" id="A0AAD8YPY6"/>
<reference evidence="11" key="1">
    <citation type="submission" date="2023-03" db="EMBL/GenBank/DDBJ databases">
        <title>Electrophorus voltai genome.</title>
        <authorList>
            <person name="Bian C."/>
        </authorList>
    </citation>
    <scope>NUCLEOTIDE SEQUENCE</scope>
    <source>
        <strain evidence="11">CB-2022</strain>
        <tissue evidence="11">Muscle</tissue>
    </source>
</reference>
<dbReference type="GO" id="GO:0008009">
    <property type="term" value="F:chemokine activity"/>
    <property type="evidence" value="ECO:0007669"/>
    <property type="project" value="InterPro"/>
</dbReference>
<proteinExistence type="inferred from homology"/>
<evidence type="ECO:0000256" key="8">
    <source>
        <dbReference type="ARBA" id="ARBA00046726"/>
    </source>
</evidence>
<evidence type="ECO:0000256" key="6">
    <source>
        <dbReference type="ARBA" id="ARBA00023157"/>
    </source>
</evidence>
<evidence type="ECO:0000256" key="7">
    <source>
        <dbReference type="ARBA" id="ARBA00044740"/>
    </source>
</evidence>
<keyword evidence="3 9" id="KW-0202">Cytokine</keyword>
<feature type="chain" id="PRO_5041770038" description="C-C motif chemokine" evidence="9">
    <location>
        <begin position="22"/>
        <end position="163"/>
    </location>
</feature>
<evidence type="ECO:0000256" key="5">
    <source>
        <dbReference type="ARBA" id="ARBA00022729"/>
    </source>
</evidence>
<dbReference type="SUPFAM" id="SSF54117">
    <property type="entry name" value="Interleukin 8-like chemokines"/>
    <property type="match status" value="2"/>
</dbReference>
<comment type="subunit">
    <text evidence="8">Self-associates. Also heterodimer of MIP-1-alpha(4-69) and MIP-1-beta(3-69). Interacts with CCR1.</text>
</comment>
<dbReference type="GO" id="GO:0005615">
    <property type="term" value="C:extracellular space"/>
    <property type="evidence" value="ECO:0007669"/>
    <property type="project" value="UniProtKB-KW"/>
</dbReference>
<evidence type="ECO:0000256" key="1">
    <source>
        <dbReference type="ARBA" id="ARBA00004613"/>
    </source>
</evidence>
<dbReference type="EMBL" id="JAROKS010000885">
    <property type="protein sequence ID" value="KAK1783938.1"/>
    <property type="molecule type" value="Genomic_DNA"/>
</dbReference>
<dbReference type="Gene3D" id="2.40.50.40">
    <property type="match status" value="2"/>
</dbReference>
<evidence type="ECO:0000313" key="11">
    <source>
        <dbReference type="EMBL" id="KAK1783938.1"/>
    </source>
</evidence>
<evidence type="ECO:0000256" key="9">
    <source>
        <dbReference type="RuleBase" id="RU361150"/>
    </source>
</evidence>
<dbReference type="GO" id="GO:0006955">
    <property type="term" value="P:immune response"/>
    <property type="evidence" value="ECO:0007669"/>
    <property type="project" value="InterPro"/>
</dbReference>
<dbReference type="InterPro" id="IPR000827">
    <property type="entry name" value="Chemokine_CC_CS"/>
</dbReference>
<accession>A0AAD8YPY6</accession>
<evidence type="ECO:0000256" key="3">
    <source>
        <dbReference type="ARBA" id="ARBA00022514"/>
    </source>
</evidence>
<comment type="function">
    <text evidence="7">Monokine with inflammatory and chemokinetic properties. Binds to CCR1, CCR4 and CCR5. One of the major HIV-suppressive factors produced by CD8+ T-cells. Recombinant MIP-1-alpha induces a dose-dependent inhibition of different strains of HIV-1, HIV-2, and simian immunodeficiency virus (SIV).</text>
</comment>
<dbReference type="SMART" id="SM00199">
    <property type="entry name" value="SCY"/>
    <property type="match status" value="2"/>
</dbReference>
<dbReference type="PANTHER" id="PTHR12015">
    <property type="entry name" value="SMALL INDUCIBLE CYTOKINE A"/>
    <property type="match status" value="1"/>
</dbReference>
<dbReference type="Proteomes" id="UP001239994">
    <property type="component" value="Unassembled WGS sequence"/>
</dbReference>